<evidence type="ECO:0000313" key="3">
    <source>
        <dbReference type="Proteomes" id="UP000659904"/>
    </source>
</evidence>
<comment type="caution">
    <text evidence="2">The sequence shown here is derived from an EMBL/GenBank/DDBJ whole genome shotgun (WGS) entry which is preliminary data.</text>
</comment>
<dbReference type="InterPro" id="IPR014942">
    <property type="entry name" value="AbiEii"/>
</dbReference>
<accession>A0A8J3P226</accession>
<name>A0A8J3P226_9ACTN</name>
<feature type="region of interest" description="Disordered" evidence="1">
    <location>
        <begin position="222"/>
        <end position="253"/>
    </location>
</feature>
<dbReference type="RefSeq" id="WP_120315395.1">
    <property type="nucleotide sequence ID" value="NZ_BONH01000029.1"/>
</dbReference>
<evidence type="ECO:0000256" key="1">
    <source>
        <dbReference type="SAM" id="MobiDB-lite"/>
    </source>
</evidence>
<dbReference type="Pfam" id="PF08843">
    <property type="entry name" value="AbiEii"/>
    <property type="match status" value="1"/>
</dbReference>
<evidence type="ECO:0008006" key="4">
    <source>
        <dbReference type="Google" id="ProtNLM"/>
    </source>
</evidence>
<dbReference type="AlphaFoldDB" id="A0A8J3P226"/>
<feature type="compositionally biased region" description="Low complexity" evidence="1">
    <location>
        <begin position="229"/>
        <end position="243"/>
    </location>
</feature>
<organism evidence="2 3">
    <name type="scientific">Catellatospora citrea</name>
    <dbReference type="NCBI Taxonomy" id="53366"/>
    <lineage>
        <taxon>Bacteria</taxon>
        <taxon>Bacillati</taxon>
        <taxon>Actinomycetota</taxon>
        <taxon>Actinomycetes</taxon>
        <taxon>Micromonosporales</taxon>
        <taxon>Micromonosporaceae</taxon>
        <taxon>Catellatospora</taxon>
    </lineage>
</organism>
<reference evidence="2 3" key="1">
    <citation type="submission" date="2021-01" db="EMBL/GenBank/DDBJ databases">
        <title>Whole genome shotgun sequence of Catellatospora citrea NBRC 14495.</title>
        <authorList>
            <person name="Komaki H."/>
            <person name="Tamura T."/>
        </authorList>
    </citation>
    <scope>NUCLEOTIDE SEQUENCE [LARGE SCALE GENOMIC DNA]</scope>
    <source>
        <strain evidence="2 3">NBRC 14495</strain>
    </source>
</reference>
<proteinExistence type="predicted"/>
<gene>
    <name evidence="2" type="ORF">Cci01nite_56810</name>
</gene>
<protein>
    <recommendedName>
        <fullName evidence="4">Nucleotidyltransferase AbiEii toxin of type IV toxin-antitoxin system</fullName>
    </recommendedName>
</protein>
<evidence type="ECO:0000313" key="2">
    <source>
        <dbReference type="EMBL" id="GIG00588.1"/>
    </source>
</evidence>
<dbReference type="EMBL" id="BONH01000029">
    <property type="protein sequence ID" value="GIG00588.1"/>
    <property type="molecule type" value="Genomic_DNA"/>
</dbReference>
<keyword evidence="3" id="KW-1185">Reference proteome</keyword>
<dbReference type="Proteomes" id="UP000659904">
    <property type="component" value="Unassembled WGS sequence"/>
</dbReference>
<sequence>MSEQASPEITGDFEIHLTVHDHATNRLAEFADRHGLKYVHVVLDRGITRSQPMLTLAGSGSLADQHALAGHWVGQLSAVGLRPARTKIEAAPWCAGVPGTDAEAEAEPAERYFEHHIKLLLPAQDVASLLAVAAVGEQHDARLSRNARRIRDDGRQERFLTQRCHRVGRESARYRLDRLVTALRDAGWEIASVEQEYVVYDDRLSLDADWLVEHPVPEHRRRWEEQRRAAPAGAAGYPATYRPLPDTPGMSQRAAFDPALKHHSNAYRAGEPEFTERGAWRQWTRARRTAMAHLLNAVLRTPWAGQLVLRGSVTMSAWFGGDAREPGDVDFVVEPFAMGSRSAEAAAMLDGIVAELRARPGAGLDPDQVEVEEIWTYERADGRRLVIPFTAPGVPDGSVQVDFVFNEYLPIAPVAVLLDGVDVAMRAASPALSLAWKLMWLATDRYPQGKDLYDAVLLAEHTPVDLSLVRDLMRPELREEADAFTAQSVLEWDVDWANFTDEYPSVTGDGEVWKRRLALALHRNWFPGA</sequence>